<proteinExistence type="predicted"/>
<dbReference type="AlphaFoldDB" id="A0A937K4J4"/>
<dbReference type="CDD" id="cd24007">
    <property type="entry name" value="ASKHA_NBD_eukNAGK-like"/>
    <property type="match status" value="1"/>
</dbReference>
<dbReference type="RefSeq" id="WP_202768070.1">
    <property type="nucleotide sequence ID" value="NZ_JAESWA010000022.1"/>
</dbReference>
<name>A0A937K4J4_9CLOT</name>
<comment type="caution">
    <text evidence="2">The sequence shown here is derived from an EMBL/GenBank/DDBJ whole genome shotgun (WGS) entry which is preliminary data.</text>
</comment>
<feature type="domain" description="ATPase BadF/BadG/BcrA/BcrD type" evidence="1">
    <location>
        <begin position="5"/>
        <end position="288"/>
    </location>
</feature>
<protein>
    <submittedName>
        <fullName evidence="2">ATPase</fullName>
    </submittedName>
</protein>
<sequence>MEYVIGIDGGGTKTEAVAYDLNGEAITSAVTGFGNLLNGEEEALNNIINAIKQVVETYGIEGLKGLYLGLAGAEVDDNAKIVQERIKKELCIDSTVMNDGELALKALLKGEDGVLTIAGTGSVAFGIKNGKEARCGGWGNLLGDEGSAYKIAIEAFKNMIYENDFGIEMSELSKEILESLKMKKVDEIIGFVYSNTKDEVASITPIVSKRADLGDKIAIDILKSEGLAIAKTTERVYKKLGFQSASIGIVGGVLKKSKILRETFEEYLNKNANIIAFVDEEVSPAKGAYYLYIKEK</sequence>
<dbReference type="InterPro" id="IPR039758">
    <property type="entry name" value="NAGK-like"/>
</dbReference>
<dbReference type="Gene3D" id="3.30.420.40">
    <property type="match status" value="2"/>
</dbReference>
<evidence type="ECO:0000259" key="1">
    <source>
        <dbReference type="Pfam" id="PF01869"/>
    </source>
</evidence>
<keyword evidence="3" id="KW-1185">Reference proteome</keyword>
<dbReference type="GO" id="GO:0045127">
    <property type="term" value="F:N-acetylglucosamine kinase activity"/>
    <property type="evidence" value="ECO:0007669"/>
    <property type="project" value="InterPro"/>
</dbReference>
<dbReference type="SUPFAM" id="SSF53067">
    <property type="entry name" value="Actin-like ATPase domain"/>
    <property type="match status" value="2"/>
</dbReference>
<dbReference type="Proteomes" id="UP000623681">
    <property type="component" value="Unassembled WGS sequence"/>
</dbReference>
<dbReference type="PANTHER" id="PTHR12862">
    <property type="entry name" value="BADF TYPE ATPASE DOMAIN-CONTAINING PROTEIN"/>
    <property type="match status" value="1"/>
</dbReference>
<dbReference type="InterPro" id="IPR002731">
    <property type="entry name" value="ATPase_BadF"/>
</dbReference>
<dbReference type="Pfam" id="PF01869">
    <property type="entry name" value="BcrAD_BadFG"/>
    <property type="match status" value="1"/>
</dbReference>
<dbReference type="EMBL" id="JAESWA010000022">
    <property type="protein sequence ID" value="MBL4932727.1"/>
    <property type="molecule type" value="Genomic_DNA"/>
</dbReference>
<evidence type="ECO:0000313" key="2">
    <source>
        <dbReference type="EMBL" id="MBL4932727.1"/>
    </source>
</evidence>
<gene>
    <name evidence="2" type="ORF">JK634_13005</name>
</gene>
<evidence type="ECO:0000313" key="3">
    <source>
        <dbReference type="Proteomes" id="UP000623681"/>
    </source>
</evidence>
<dbReference type="InterPro" id="IPR043129">
    <property type="entry name" value="ATPase_NBD"/>
</dbReference>
<reference evidence="2" key="1">
    <citation type="submission" date="2021-01" db="EMBL/GenBank/DDBJ databases">
        <title>Genome public.</title>
        <authorList>
            <person name="Liu C."/>
            <person name="Sun Q."/>
        </authorList>
    </citation>
    <scope>NUCLEOTIDE SEQUENCE</scope>
    <source>
        <strain evidence="2">YIM B02565</strain>
    </source>
</reference>
<dbReference type="PANTHER" id="PTHR12862:SF0">
    <property type="entry name" value="N-ACETYL-D-GLUCOSAMINE KINASE"/>
    <property type="match status" value="1"/>
</dbReference>
<accession>A0A937K4J4</accession>
<organism evidence="2 3">
    <name type="scientific">Clostridium paridis</name>
    <dbReference type="NCBI Taxonomy" id="2803863"/>
    <lineage>
        <taxon>Bacteria</taxon>
        <taxon>Bacillati</taxon>
        <taxon>Bacillota</taxon>
        <taxon>Clostridia</taxon>
        <taxon>Eubacteriales</taxon>
        <taxon>Clostridiaceae</taxon>
        <taxon>Clostridium</taxon>
    </lineage>
</organism>